<dbReference type="RefSeq" id="WP_066734551.1">
    <property type="nucleotide sequence ID" value="NZ_JBHSLU010000010.1"/>
</dbReference>
<accession>A0ABW0NWZ8</accession>
<evidence type="ECO:0000256" key="6">
    <source>
        <dbReference type="ARBA" id="ARBA00023136"/>
    </source>
</evidence>
<feature type="transmembrane region" description="Helical" evidence="7">
    <location>
        <begin position="62"/>
        <end position="88"/>
    </location>
</feature>
<keyword evidence="4 7" id="KW-0812">Transmembrane</keyword>
<organism evidence="9 10">
    <name type="scientific">Bosea massiliensis</name>
    <dbReference type="NCBI Taxonomy" id="151419"/>
    <lineage>
        <taxon>Bacteria</taxon>
        <taxon>Pseudomonadati</taxon>
        <taxon>Pseudomonadota</taxon>
        <taxon>Alphaproteobacteria</taxon>
        <taxon>Hyphomicrobiales</taxon>
        <taxon>Boseaceae</taxon>
        <taxon>Bosea</taxon>
    </lineage>
</organism>
<evidence type="ECO:0000259" key="8">
    <source>
        <dbReference type="Pfam" id="PF09335"/>
    </source>
</evidence>
<dbReference type="EMBL" id="JBHSLU010000010">
    <property type="protein sequence ID" value="MFC5504995.1"/>
    <property type="molecule type" value="Genomic_DNA"/>
</dbReference>
<reference evidence="10" key="1">
    <citation type="journal article" date="2019" name="Int. J. Syst. Evol. Microbiol.">
        <title>The Global Catalogue of Microorganisms (GCM) 10K type strain sequencing project: providing services to taxonomists for standard genome sequencing and annotation.</title>
        <authorList>
            <consortium name="The Broad Institute Genomics Platform"/>
            <consortium name="The Broad Institute Genome Sequencing Center for Infectious Disease"/>
            <person name="Wu L."/>
            <person name="Ma J."/>
        </authorList>
    </citation>
    <scope>NUCLEOTIDE SEQUENCE [LARGE SCALE GENOMIC DNA]</scope>
    <source>
        <strain evidence="10">CCUG 43117</strain>
    </source>
</reference>
<evidence type="ECO:0000256" key="4">
    <source>
        <dbReference type="ARBA" id="ARBA00022692"/>
    </source>
</evidence>
<dbReference type="Proteomes" id="UP001596060">
    <property type="component" value="Unassembled WGS sequence"/>
</dbReference>
<feature type="transmembrane region" description="Helical" evidence="7">
    <location>
        <begin position="21"/>
        <end position="42"/>
    </location>
</feature>
<keyword evidence="3 7" id="KW-1003">Cell membrane</keyword>
<dbReference type="PANTHER" id="PTHR30353">
    <property type="entry name" value="INNER MEMBRANE PROTEIN DEDA-RELATED"/>
    <property type="match status" value="1"/>
</dbReference>
<gene>
    <name evidence="9" type="ORF">ACFPN9_06950</name>
</gene>
<feature type="transmembrane region" description="Helical" evidence="7">
    <location>
        <begin position="151"/>
        <end position="172"/>
    </location>
</feature>
<keyword evidence="10" id="KW-1185">Reference proteome</keyword>
<dbReference type="Pfam" id="PF09335">
    <property type="entry name" value="VTT_dom"/>
    <property type="match status" value="1"/>
</dbReference>
<dbReference type="InterPro" id="IPR032816">
    <property type="entry name" value="VTT_dom"/>
</dbReference>
<proteinExistence type="inferred from homology"/>
<feature type="transmembrane region" description="Helical" evidence="7">
    <location>
        <begin position="114"/>
        <end position="139"/>
    </location>
</feature>
<evidence type="ECO:0000256" key="2">
    <source>
        <dbReference type="ARBA" id="ARBA00010792"/>
    </source>
</evidence>
<keyword evidence="5 7" id="KW-1133">Transmembrane helix</keyword>
<comment type="caution">
    <text evidence="9">The sequence shown here is derived from an EMBL/GenBank/DDBJ whole genome shotgun (WGS) entry which is preliminary data.</text>
</comment>
<dbReference type="InterPro" id="IPR032818">
    <property type="entry name" value="DedA-like"/>
</dbReference>
<evidence type="ECO:0000256" key="3">
    <source>
        <dbReference type="ARBA" id="ARBA00022475"/>
    </source>
</evidence>
<name>A0ABW0NWZ8_9HYPH</name>
<comment type="similarity">
    <text evidence="2 7">Belongs to the DedA family.</text>
</comment>
<comment type="subcellular location">
    <subcellularLocation>
        <location evidence="1 7">Cell membrane</location>
        <topology evidence="1 7">Multi-pass membrane protein</topology>
    </subcellularLocation>
</comment>
<sequence>MAQLELWMQTLVEFMRANQEWAIPIVFLIAFCECVAILSWLVPATVFFTAFGAVAGVSGLNLAPLALAASAGAGFGFWISYWAGLVLGPRVDDYWPFRDNPQMLERGHAFFEKWGVASILIGHFFGPLRAVVAIVAGIVKMPFWPFQIANWLASLAWGFSLIYGGGTLAEMAKQGTLFVR</sequence>
<evidence type="ECO:0000256" key="1">
    <source>
        <dbReference type="ARBA" id="ARBA00004651"/>
    </source>
</evidence>
<evidence type="ECO:0000256" key="7">
    <source>
        <dbReference type="RuleBase" id="RU367016"/>
    </source>
</evidence>
<dbReference type="PANTHER" id="PTHR30353:SF15">
    <property type="entry name" value="INNER MEMBRANE PROTEIN YABI"/>
    <property type="match status" value="1"/>
</dbReference>
<feature type="domain" description="VTT" evidence="8">
    <location>
        <begin position="42"/>
        <end position="165"/>
    </location>
</feature>
<protein>
    <submittedName>
        <fullName evidence="9">DedA family protein</fullName>
    </submittedName>
</protein>
<keyword evidence="6 7" id="KW-0472">Membrane</keyword>
<evidence type="ECO:0000313" key="9">
    <source>
        <dbReference type="EMBL" id="MFC5504995.1"/>
    </source>
</evidence>
<evidence type="ECO:0000256" key="5">
    <source>
        <dbReference type="ARBA" id="ARBA00022989"/>
    </source>
</evidence>
<evidence type="ECO:0000313" key="10">
    <source>
        <dbReference type="Proteomes" id="UP001596060"/>
    </source>
</evidence>